<evidence type="ECO:0000256" key="6">
    <source>
        <dbReference type="ARBA" id="ARBA00022777"/>
    </source>
</evidence>
<keyword evidence="4" id="KW-0808">Transferase</keyword>
<evidence type="ECO:0000256" key="8">
    <source>
        <dbReference type="ARBA" id="ARBA00023012"/>
    </source>
</evidence>
<dbReference type="PANTHER" id="PTHR45339">
    <property type="entry name" value="HYBRID SIGNAL TRANSDUCTION HISTIDINE KINASE J"/>
    <property type="match status" value="1"/>
</dbReference>
<dbReference type="Pfam" id="PF07696">
    <property type="entry name" value="7TMR-DISMED2"/>
    <property type="match status" value="1"/>
</dbReference>
<dbReference type="eggNOG" id="COG4251">
    <property type="taxonomic scope" value="Bacteria"/>
</dbReference>
<dbReference type="Pfam" id="PF02518">
    <property type="entry name" value="HATPase_c"/>
    <property type="match status" value="1"/>
</dbReference>
<dbReference type="InterPro" id="IPR004358">
    <property type="entry name" value="Sig_transdc_His_kin-like_C"/>
</dbReference>
<evidence type="ECO:0000256" key="5">
    <source>
        <dbReference type="ARBA" id="ARBA00022741"/>
    </source>
</evidence>
<keyword evidence="7" id="KW-0067">ATP-binding</keyword>
<dbReference type="InterPro" id="IPR001789">
    <property type="entry name" value="Sig_transdc_resp-reg_receiver"/>
</dbReference>
<feature type="domain" description="Response regulatory" evidence="16">
    <location>
        <begin position="738"/>
        <end position="859"/>
    </location>
</feature>
<evidence type="ECO:0000313" key="18">
    <source>
        <dbReference type="Proteomes" id="UP000007383"/>
    </source>
</evidence>
<accession>H9ULL2</accession>
<evidence type="ECO:0000256" key="3">
    <source>
        <dbReference type="ARBA" id="ARBA00022553"/>
    </source>
</evidence>
<dbReference type="PROSITE" id="PS50109">
    <property type="entry name" value="HIS_KIN"/>
    <property type="match status" value="1"/>
</dbReference>
<feature type="transmembrane region" description="Helical" evidence="13">
    <location>
        <begin position="324"/>
        <end position="341"/>
    </location>
</feature>
<evidence type="ECO:0000259" key="15">
    <source>
        <dbReference type="PROSITE" id="PS50109"/>
    </source>
</evidence>
<keyword evidence="14" id="KW-0732">Signal</keyword>
<evidence type="ECO:0000256" key="10">
    <source>
        <dbReference type="ARBA" id="ARBA00068150"/>
    </source>
</evidence>
<dbReference type="InterPro" id="IPR005467">
    <property type="entry name" value="His_kinase_dom"/>
</dbReference>
<dbReference type="InterPro" id="IPR011623">
    <property type="entry name" value="7TMR_DISM_rcpt_extracell_dom1"/>
</dbReference>
<dbReference type="KEGG" id="sfc:Spiaf_2373"/>
<dbReference type="CDD" id="cd00082">
    <property type="entry name" value="HisKA"/>
    <property type="match status" value="1"/>
</dbReference>
<dbReference type="HOGENOM" id="CLU_000445_105_2_12"/>
<dbReference type="AlphaFoldDB" id="H9ULL2"/>
<evidence type="ECO:0000256" key="11">
    <source>
        <dbReference type="PROSITE-ProRule" id="PRU00169"/>
    </source>
</evidence>
<dbReference type="Proteomes" id="UP000007383">
    <property type="component" value="Chromosome"/>
</dbReference>
<dbReference type="EC" id="2.7.13.3" evidence="2"/>
<feature type="region of interest" description="Disordered" evidence="12">
    <location>
        <begin position="614"/>
        <end position="637"/>
    </location>
</feature>
<dbReference type="SMART" id="SM00388">
    <property type="entry name" value="HisKA"/>
    <property type="match status" value="1"/>
</dbReference>
<feature type="transmembrane region" description="Helical" evidence="13">
    <location>
        <begin position="379"/>
        <end position="402"/>
    </location>
</feature>
<name>H9ULL2_SPIAZ</name>
<organism evidence="17 18">
    <name type="scientific">Spirochaeta africana (strain ATCC 700263 / DSM 8902 / Z-7692)</name>
    <dbReference type="NCBI Taxonomy" id="889378"/>
    <lineage>
        <taxon>Bacteria</taxon>
        <taxon>Pseudomonadati</taxon>
        <taxon>Spirochaetota</taxon>
        <taxon>Spirochaetia</taxon>
        <taxon>Spirochaetales</taxon>
        <taxon>Spirochaetaceae</taxon>
        <taxon>Spirochaeta</taxon>
    </lineage>
</organism>
<sequence length="866" mass="94980">MGRPIRKALFAGLLILLSAGPAAAVAETETKVAAQDTAATAIAATAGAETAPAPAYPGLPPVVQLGPEVRRKALAGGLQYLEDPSGKLELADIADTAADSRWRPVPQRVLNLGYSRSVYWLRFRAAIEAVDPDYSWLLEIENFSLDSVELHTPQGVRRGGYSYPVGQTDIPHRNIVFPLGRQSSEAAGAPQTYYLRIQSLSSLSVPVSLVRSDAFVQRTSRENLMTGLFFGIMLIMVVYNLVFFLYLRDRSFLYYVLAVASYLVYLLAVHGVLYEYLSDAAPWLFRGQWSNLGPLFGAVGLYWGLLFARSFLATRQNDVRLDTMLRLLQLPILVYMAASLVGSYRLVAIIGNSTAVVWVIGLIIAGTGMAIRGVRNARFFLLTYGILILGVLLHSLRALGILPYSLLTAHGNQFGFALSSVVLSIGLVRSVHATLEARVAQRTSTIRAQQAELIEAKQQAEAASIAKSEFLANMSHEIRTPLQGVIGFTELLENTPLNEKQQKFLQHASLSAHSLMEVITDILDFSKIEAGRLELDPVQIDVIEVVRQSVGMMQMRAAQEGLDLQLELQDDMPAVATIDPVRLRQVVVNLLSNAIKFTEQGSVRVRMSWESRKGDTAAAQSTASMHDQSSGSAPEPGRYWIEVEDTGIGIPEAQRDKLFKAFSQADSSTTRRYGGTGLGLVISNHIAEKMGGRIRLESTPGKGSRFWFCVDAVHPAEPVAVPEPARPGAPMPMTGSPSILIAEDDPHNRVIIREIVHRILPTARLYEAQDGAEACRIAETLELQLVFMDMLMPEMDGIAATRCIREAEAEFDRPHVPIVALTARVQKEVRDQCLAAGMDDFLSKPIRAEQVREIARRYLGDAADHA</sequence>
<dbReference type="PROSITE" id="PS50110">
    <property type="entry name" value="RESPONSE_REGULATORY"/>
    <property type="match status" value="1"/>
</dbReference>
<gene>
    <name evidence="17" type="ordered locus">Spiaf_2373</name>
</gene>
<dbReference type="GO" id="GO:0000155">
    <property type="term" value="F:phosphorelay sensor kinase activity"/>
    <property type="evidence" value="ECO:0007669"/>
    <property type="project" value="InterPro"/>
</dbReference>
<feature type="signal peptide" evidence="14">
    <location>
        <begin position="1"/>
        <end position="24"/>
    </location>
</feature>
<dbReference type="SUPFAM" id="SSF52172">
    <property type="entry name" value="CheY-like"/>
    <property type="match status" value="1"/>
</dbReference>
<keyword evidence="3 11" id="KW-0597">Phosphoprotein</keyword>
<feature type="compositionally biased region" description="Polar residues" evidence="12">
    <location>
        <begin position="618"/>
        <end position="632"/>
    </location>
</feature>
<dbReference type="GO" id="GO:0005524">
    <property type="term" value="F:ATP binding"/>
    <property type="evidence" value="ECO:0007669"/>
    <property type="project" value="UniProtKB-KW"/>
</dbReference>
<dbReference type="CDD" id="cd17546">
    <property type="entry name" value="REC_hyHK_CKI1_RcsC-like"/>
    <property type="match status" value="1"/>
</dbReference>
<dbReference type="FunFam" id="3.30.565.10:FF:000010">
    <property type="entry name" value="Sensor histidine kinase RcsC"/>
    <property type="match status" value="1"/>
</dbReference>
<evidence type="ECO:0000256" key="13">
    <source>
        <dbReference type="SAM" id="Phobius"/>
    </source>
</evidence>
<evidence type="ECO:0000256" key="4">
    <source>
        <dbReference type="ARBA" id="ARBA00022679"/>
    </source>
</evidence>
<evidence type="ECO:0000256" key="2">
    <source>
        <dbReference type="ARBA" id="ARBA00012438"/>
    </source>
</evidence>
<dbReference type="SMART" id="SM00387">
    <property type="entry name" value="HATPase_c"/>
    <property type="match status" value="1"/>
</dbReference>
<feature type="transmembrane region" description="Helical" evidence="13">
    <location>
        <begin position="252"/>
        <end position="273"/>
    </location>
</feature>
<dbReference type="Pfam" id="PF00512">
    <property type="entry name" value="HisKA"/>
    <property type="match status" value="1"/>
</dbReference>
<evidence type="ECO:0000256" key="7">
    <source>
        <dbReference type="ARBA" id="ARBA00022840"/>
    </source>
</evidence>
<feature type="domain" description="Histidine kinase" evidence="15">
    <location>
        <begin position="473"/>
        <end position="714"/>
    </location>
</feature>
<reference evidence="18" key="1">
    <citation type="journal article" date="2013" name="Stand. Genomic Sci.">
        <title>Complete genome sequence of the halophilic bacterium Spirochaeta africana type strain (Z-7692(T)) from the alkaline Lake Magadi in the East African Rift.</title>
        <authorList>
            <person name="Liolos K."/>
            <person name="Abt B."/>
            <person name="Scheuner C."/>
            <person name="Teshima H."/>
            <person name="Held B."/>
            <person name="Lapidus A."/>
            <person name="Nolan M."/>
            <person name="Lucas S."/>
            <person name="Deshpande S."/>
            <person name="Cheng J.F."/>
            <person name="Tapia R."/>
            <person name="Goodwin L.A."/>
            <person name="Pitluck S."/>
            <person name="Pagani I."/>
            <person name="Ivanova N."/>
            <person name="Mavromatis K."/>
            <person name="Mikhailova N."/>
            <person name="Huntemann M."/>
            <person name="Pati A."/>
            <person name="Chen A."/>
            <person name="Palaniappan K."/>
            <person name="Land M."/>
            <person name="Rohde M."/>
            <person name="Tindall B.J."/>
            <person name="Detter J.C."/>
            <person name="Goker M."/>
            <person name="Bristow J."/>
            <person name="Eisen J.A."/>
            <person name="Markowitz V."/>
            <person name="Hugenholtz P."/>
            <person name="Woyke T."/>
            <person name="Klenk H.P."/>
            <person name="Kyrpides N.C."/>
        </authorList>
    </citation>
    <scope>NUCLEOTIDE SEQUENCE</scope>
    <source>
        <strain evidence="18">ATCC 700263 / DSM 8902 / Z-7692</strain>
    </source>
</reference>
<feature type="transmembrane region" description="Helical" evidence="13">
    <location>
        <begin position="224"/>
        <end position="245"/>
    </location>
</feature>
<dbReference type="Pfam" id="PF07695">
    <property type="entry name" value="7TMR-DISM_7TM"/>
    <property type="match status" value="1"/>
</dbReference>
<dbReference type="InterPro" id="IPR011622">
    <property type="entry name" value="7TMR_DISM_rcpt_extracell_dom2"/>
</dbReference>
<feature type="transmembrane region" description="Helical" evidence="13">
    <location>
        <begin position="293"/>
        <end position="312"/>
    </location>
</feature>
<protein>
    <recommendedName>
        <fullName evidence="10">Sensory/regulatory protein RpfC</fullName>
        <ecNumber evidence="2">2.7.13.3</ecNumber>
    </recommendedName>
</protein>
<feature type="chain" id="PRO_5003622801" description="Sensory/regulatory protein RpfC" evidence="14">
    <location>
        <begin position="25"/>
        <end position="866"/>
    </location>
</feature>
<dbReference type="STRING" id="889378.Spiaf_2373"/>
<dbReference type="SUPFAM" id="SSF55874">
    <property type="entry name" value="ATPase domain of HSP90 chaperone/DNA topoisomerase II/histidine kinase"/>
    <property type="match status" value="1"/>
</dbReference>
<comment type="subunit">
    <text evidence="9">At low DSF concentrations, interacts with RpfF.</text>
</comment>
<evidence type="ECO:0000313" key="17">
    <source>
        <dbReference type="EMBL" id="AFG38405.1"/>
    </source>
</evidence>
<dbReference type="FunFam" id="1.10.287.130:FF:000002">
    <property type="entry name" value="Two-component osmosensing histidine kinase"/>
    <property type="match status" value="1"/>
</dbReference>
<dbReference type="InterPro" id="IPR036890">
    <property type="entry name" value="HATPase_C_sf"/>
</dbReference>
<evidence type="ECO:0000256" key="1">
    <source>
        <dbReference type="ARBA" id="ARBA00000085"/>
    </source>
</evidence>
<dbReference type="Gene3D" id="2.60.40.2380">
    <property type="match status" value="1"/>
</dbReference>
<dbReference type="Pfam" id="PF00072">
    <property type="entry name" value="Response_reg"/>
    <property type="match status" value="1"/>
</dbReference>
<dbReference type="Gene3D" id="3.30.565.10">
    <property type="entry name" value="Histidine kinase-like ATPase, C-terminal domain"/>
    <property type="match status" value="1"/>
</dbReference>
<dbReference type="InterPro" id="IPR003661">
    <property type="entry name" value="HisK_dim/P_dom"/>
</dbReference>
<dbReference type="InterPro" id="IPR003594">
    <property type="entry name" value="HATPase_dom"/>
</dbReference>
<dbReference type="Gene3D" id="3.40.50.2300">
    <property type="match status" value="1"/>
</dbReference>
<dbReference type="RefSeq" id="WP_014456387.1">
    <property type="nucleotide sequence ID" value="NC_017098.1"/>
</dbReference>
<keyword evidence="8" id="KW-0902">Two-component regulatory system</keyword>
<dbReference type="InterPro" id="IPR011006">
    <property type="entry name" value="CheY-like_superfamily"/>
</dbReference>
<dbReference type="EMBL" id="CP003282">
    <property type="protein sequence ID" value="AFG38405.1"/>
    <property type="molecule type" value="Genomic_DNA"/>
</dbReference>
<evidence type="ECO:0000256" key="14">
    <source>
        <dbReference type="SAM" id="SignalP"/>
    </source>
</evidence>
<feature type="modified residue" description="4-aspartylphosphate" evidence="11">
    <location>
        <position position="789"/>
    </location>
</feature>
<evidence type="ECO:0000259" key="16">
    <source>
        <dbReference type="PROSITE" id="PS50110"/>
    </source>
</evidence>
<dbReference type="PATRIC" id="fig|889378.3.peg.2348"/>
<keyword evidence="13" id="KW-0472">Membrane</keyword>
<feature type="transmembrane region" description="Helical" evidence="13">
    <location>
        <begin position="347"/>
        <end position="367"/>
    </location>
</feature>
<keyword evidence="6 17" id="KW-0418">Kinase</keyword>
<dbReference type="Gene3D" id="1.10.287.130">
    <property type="match status" value="1"/>
</dbReference>
<proteinExistence type="predicted"/>
<dbReference type="PANTHER" id="PTHR45339:SF1">
    <property type="entry name" value="HYBRID SIGNAL TRANSDUCTION HISTIDINE KINASE J"/>
    <property type="match status" value="1"/>
</dbReference>
<comment type="catalytic activity">
    <reaction evidence="1">
        <text>ATP + protein L-histidine = ADP + protein N-phospho-L-histidine.</text>
        <dbReference type="EC" id="2.7.13.3"/>
    </reaction>
</comment>
<evidence type="ECO:0000256" key="12">
    <source>
        <dbReference type="SAM" id="MobiDB-lite"/>
    </source>
</evidence>
<evidence type="ECO:0000256" key="9">
    <source>
        <dbReference type="ARBA" id="ARBA00064003"/>
    </source>
</evidence>
<keyword evidence="18" id="KW-1185">Reference proteome</keyword>
<keyword evidence="5" id="KW-0547">Nucleotide-binding</keyword>
<dbReference type="SUPFAM" id="SSF47384">
    <property type="entry name" value="Homodimeric domain of signal transducing histidine kinase"/>
    <property type="match status" value="1"/>
</dbReference>
<keyword evidence="13" id="KW-1133">Transmembrane helix</keyword>
<dbReference type="PRINTS" id="PR00344">
    <property type="entry name" value="BCTRLSENSOR"/>
</dbReference>
<dbReference type="CDD" id="cd16922">
    <property type="entry name" value="HATPase_EvgS-ArcB-TorS-like"/>
    <property type="match status" value="1"/>
</dbReference>
<dbReference type="InterPro" id="IPR036097">
    <property type="entry name" value="HisK_dim/P_sf"/>
</dbReference>
<keyword evidence="13" id="KW-0812">Transmembrane</keyword>
<dbReference type="SMART" id="SM00448">
    <property type="entry name" value="REC"/>
    <property type="match status" value="1"/>
</dbReference>